<organism evidence="1 2">
    <name type="scientific">Penicillium oxalicum (strain 114-2 / CGMCC 5302)</name>
    <name type="common">Penicillium decumbens</name>
    <dbReference type="NCBI Taxonomy" id="933388"/>
    <lineage>
        <taxon>Eukaryota</taxon>
        <taxon>Fungi</taxon>
        <taxon>Dikarya</taxon>
        <taxon>Ascomycota</taxon>
        <taxon>Pezizomycotina</taxon>
        <taxon>Eurotiomycetes</taxon>
        <taxon>Eurotiomycetidae</taxon>
        <taxon>Eurotiales</taxon>
        <taxon>Aspergillaceae</taxon>
        <taxon>Penicillium</taxon>
    </lineage>
</organism>
<protein>
    <submittedName>
        <fullName evidence="1">Uncharacterized protein</fullName>
    </submittedName>
</protein>
<accession>S8B3X5</accession>
<evidence type="ECO:0000313" key="1">
    <source>
        <dbReference type="EMBL" id="EPS29227.1"/>
    </source>
</evidence>
<proteinExistence type="predicted"/>
<name>S8B3X5_PENO1</name>
<dbReference type="HOGENOM" id="CLU_1475640_0_0_1"/>
<sequence>MEAMNPYLSYPPIQEAIQQHNPYHPGRDLLILGIWNNILASQFPVTHGFLITPREHGWNNERDLWFDLQVQHVSSSIHMAFLVVICRTASQATNGHEGIQDWIDHLEMYLDMIFGPRRRGGHPVRVFGGIVYRRTVAFYSKVVGGDSSLTIMPEHIDMNKAEFDILEDQEIIQEVLTSMNPLR</sequence>
<evidence type="ECO:0000313" key="2">
    <source>
        <dbReference type="Proteomes" id="UP000019376"/>
    </source>
</evidence>
<dbReference type="Proteomes" id="UP000019376">
    <property type="component" value="Unassembled WGS sequence"/>
</dbReference>
<dbReference type="AlphaFoldDB" id="S8B3X5"/>
<keyword evidence="2" id="KW-1185">Reference proteome</keyword>
<gene>
    <name evidence="1" type="ORF">PDE_04176</name>
</gene>
<dbReference type="EMBL" id="KB644411">
    <property type="protein sequence ID" value="EPS29227.1"/>
    <property type="molecule type" value="Genomic_DNA"/>
</dbReference>
<reference evidence="1 2" key="1">
    <citation type="journal article" date="2013" name="PLoS ONE">
        <title>Genomic and secretomic analyses reveal unique features of the lignocellulolytic enzyme system of Penicillium decumbens.</title>
        <authorList>
            <person name="Liu G."/>
            <person name="Zhang L."/>
            <person name="Wei X."/>
            <person name="Zou G."/>
            <person name="Qin Y."/>
            <person name="Ma L."/>
            <person name="Li J."/>
            <person name="Zheng H."/>
            <person name="Wang S."/>
            <person name="Wang C."/>
            <person name="Xun L."/>
            <person name="Zhao G.-P."/>
            <person name="Zhou Z."/>
            <person name="Qu Y."/>
        </authorList>
    </citation>
    <scope>NUCLEOTIDE SEQUENCE [LARGE SCALE GENOMIC DNA]</scope>
    <source>
        <strain evidence="2">114-2 / CGMCC 5302</strain>
    </source>
</reference>
<dbReference type="OrthoDB" id="4499616at2759"/>